<gene>
    <name evidence="1" type="ORF">HMPREF9389_2097</name>
</gene>
<proteinExistence type="predicted"/>
<dbReference type="HOGENOM" id="CLU_3173883_0_0_9"/>
<organism evidence="1 2">
    <name type="scientific">Streptococcus sanguinis SK355</name>
    <dbReference type="NCBI Taxonomy" id="888816"/>
    <lineage>
        <taxon>Bacteria</taxon>
        <taxon>Bacillati</taxon>
        <taxon>Bacillota</taxon>
        <taxon>Bacilli</taxon>
        <taxon>Lactobacillales</taxon>
        <taxon>Streptococcaceae</taxon>
        <taxon>Streptococcus</taxon>
    </lineage>
</organism>
<dbReference type="Proteomes" id="UP000005589">
    <property type="component" value="Unassembled WGS sequence"/>
</dbReference>
<dbReference type="AlphaFoldDB" id="F3UTD9"/>
<dbReference type="EMBL" id="AFFN01000030">
    <property type="protein sequence ID" value="EGJ36528.1"/>
    <property type="molecule type" value="Genomic_DNA"/>
</dbReference>
<comment type="caution">
    <text evidence="1">The sequence shown here is derived from an EMBL/GenBank/DDBJ whole genome shotgun (WGS) entry which is preliminary data.</text>
</comment>
<evidence type="ECO:0000313" key="2">
    <source>
        <dbReference type="Proteomes" id="UP000005589"/>
    </source>
</evidence>
<dbReference type="STRING" id="888816.HMPREF9389_2097"/>
<evidence type="ECO:0000313" key="1">
    <source>
        <dbReference type="EMBL" id="EGJ36528.1"/>
    </source>
</evidence>
<accession>F3UTD9</accession>
<reference evidence="1 2" key="1">
    <citation type="submission" date="2011-03" db="EMBL/GenBank/DDBJ databases">
        <authorList>
            <person name="Muzny D."/>
            <person name="Qin X."/>
            <person name="Deng J."/>
            <person name="Jiang H."/>
            <person name="Liu Y."/>
            <person name="Qu J."/>
            <person name="Song X.-Z."/>
            <person name="Zhang L."/>
            <person name="Thornton R."/>
            <person name="Coyle M."/>
            <person name="Francisco L."/>
            <person name="Jackson L."/>
            <person name="Javaid M."/>
            <person name="Korchina V."/>
            <person name="Kovar C."/>
            <person name="Mata R."/>
            <person name="Mathew T."/>
            <person name="Ngo R."/>
            <person name="Nguyen L."/>
            <person name="Nguyen N."/>
            <person name="Okwuonu G."/>
            <person name="Ongeri F."/>
            <person name="Pham C."/>
            <person name="Simmons D."/>
            <person name="Wilczek-Boney K."/>
            <person name="Hale W."/>
            <person name="Jakkamsetti A."/>
            <person name="Pham P."/>
            <person name="Ruth R."/>
            <person name="San Lucas F."/>
            <person name="Warren J."/>
            <person name="Zhang J."/>
            <person name="Zhao Z."/>
            <person name="Zhou C."/>
            <person name="Zhu D."/>
            <person name="Lee S."/>
            <person name="Bess C."/>
            <person name="Blankenburg K."/>
            <person name="Forbes L."/>
            <person name="Fu Q."/>
            <person name="Gubbala S."/>
            <person name="Hirani K."/>
            <person name="Jayaseelan J.C."/>
            <person name="Lara F."/>
            <person name="Munidasa M."/>
            <person name="Palculict T."/>
            <person name="Patil S."/>
            <person name="Pu L.-L."/>
            <person name="Saada N."/>
            <person name="Tang L."/>
            <person name="Weissenberger G."/>
            <person name="Zhu Y."/>
            <person name="Hemphill L."/>
            <person name="Shang Y."/>
            <person name="Youmans B."/>
            <person name="Ayvaz T."/>
            <person name="Ross M."/>
            <person name="Santibanez J."/>
            <person name="Aqrawi P."/>
            <person name="Gross S."/>
            <person name="Joshi V."/>
            <person name="Fowler G."/>
            <person name="Nazareth L."/>
            <person name="Reid J."/>
            <person name="Worley K."/>
            <person name="Petrosino J."/>
            <person name="Highlander S."/>
            <person name="Gibbs R."/>
        </authorList>
    </citation>
    <scope>NUCLEOTIDE SEQUENCE [LARGE SCALE GENOMIC DNA]</scope>
    <source>
        <strain evidence="1 2">SK355</strain>
    </source>
</reference>
<protein>
    <submittedName>
        <fullName evidence="1">Uncharacterized protein</fullName>
    </submittedName>
</protein>
<sequence length="47" mass="5694">MFFTPFFQSNQRFSSPLAQFFYFPKTDIGSLRRMPAFPFTPKDYFKL</sequence>
<name>F3UTD9_STRSA</name>